<evidence type="ECO:0000259" key="1">
    <source>
        <dbReference type="PROSITE" id="PS50234"/>
    </source>
</evidence>
<dbReference type="InterPro" id="IPR036465">
    <property type="entry name" value="vWFA_dom_sf"/>
</dbReference>
<dbReference type="HOGENOM" id="CLU_767161_0_0_10"/>
<reference evidence="2 3" key="1">
    <citation type="journal article" date="2009" name="J. Bacteriol.">
        <title>Complete genome sequence of Robiginitalea biformata HTCC2501.</title>
        <authorList>
            <person name="Oh H.M."/>
            <person name="Giovannoni S.J."/>
            <person name="Lee K."/>
            <person name="Ferriera S."/>
            <person name="Johnson J."/>
            <person name="Cho J.C."/>
        </authorList>
    </citation>
    <scope>NUCLEOTIDE SEQUENCE [LARGE SCALE GENOMIC DNA]</scope>
    <source>
        <strain evidence="3">ATCC BAA-864 / HTCC2501 / KCTC 12146</strain>
    </source>
</reference>
<accession>A4CL88</accession>
<dbReference type="Gene3D" id="3.40.50.410">
    <property type="entry name" value="von Willebrand factor, type A domain"/>
    <property type="match status" value="1"/>
</dbReference>
<dbReference type="SUPFAM" id="SSF53300">
    <property type="entry name" value="vWA-like"/>
    <property type="match status" value="1"/>
</dbReference>
<protein>
    <recommendedName>
        <fullName evidence="1">VWFA domain-containing protein</fullName>
    </recommendedName>
</protein>
<dbReference type="EMBL" id="CP001712">
    <property type="protein sequence ID" value="EAR15637.1"/>
    <property type="molecule type" value="Genomic_DNA"/>
</dbReference>
<feature type="domain" description="VWFA" evidence="1">
    <location>
        <begin position="140"/>
        <end position="326"/>
    </location>
</feature>
<keyword evidence="3" id="KW-1185">Reference proteome</keyword>
<dbReference type="STRING" id="313596.RB2501_14954"/>
<dbReference type="KEGG" id="rbi:RB2501_14954"/>
<gene>
    <name evidence="2" type="ordered locus">RB2501_14954</name>
</gene>
<evidence type="ECO:0000313" key="3">
    <source>
        <dbReference type="Proteomes" id="UP000009049"/>
    </source>
</evidence>
<organism evidence="2 3">
    <name type="scientific">Robiginitalea biformata (strain ATCC BAA-864 / DSM 15991 / KCTC 12146 / HTCC2501)</name>
    <dbReference type="NCBI Taxonomy" id="313596"/>
    <lineage>
        <taxon>Bacteria</taxon>
        <taxon>Pseudomonadati</taxon>
        <taxon>Bacteroidota</taxon>
        <taxon>Flavobacteriia</taxon>
        <taxon>Flavobacteriales</taxon>
        <taxon>Flavobacteriaceae</taxon>
        <taxon>Robiginitalea</taxon>
    </lineage>
</organism>
<sequence length="378" mass="41182">MGIYTFSMEIKRTMKMHMIRTFLLIFGLTGMFLSCGNADDDVSFDLNGNGDLGLGKPVDDCLDFGPNELILSIQDQYTTLPGKVSVFFRVSDEFGNPVAGLTADQFTIYEQGRNDDCFSTISSSESQSRISPNSQIFQNHTLLVLDLSNSVLSGSLTELKSASASFIDNVMPAVPAESFQMAIYWFDGEDVLHELNPLTSSREELIAAVESIDSDFSNDPSTDLYGAVIKSTDLATDLLRDSEQNNTIGAASIVLFTDGTDQASRYSESQALDKVEKANSNISFFTIGLGAEIDSEVLEEIGKTFSVFAGNKEELEVTFNQLSQKVSERANSFYLFEYCSPKRDGSGENNLAIRVQHGGLQGAVQTSFDASGFTAGCQ</sequence>
<dbReference type="AlphaFoldDB" id="A4CL88"/>
<dbReference type="eggNOG" id="COG2304">
    <property type="taxonomic scope" value="Bacteria"/>
</dbReference>
<dbReference type="CDD" id="cd00198">
    <property type="entry name" value="vWFA"/>
    <property type="match status" value="1"/>
</dbReference>
<name>A4CL88_ROBBH</name>
<dbReference type="InterPro" id="IPR002035">
    <property type="entry name" value="VWF_A"/>
</dbReference>
<proteinExistence type="predicted"/>
<dbReference type="Proteomes" id="UP000009049">
    <property type="component" value="Chromosome"/>
</dbReference>
<dbReference type="SMART" id="SM00327">
    <property type="entry name" value="VWA"/>
    <property type="match status" value="1"/>
</dbReference>
<dbReference type="PROSITE" id="PS50234">
    <property type="entry name" value="VWFA"/>
    <property type="match status" value="1"/>
</dbReference>
<dbReference type="Pfam" id="PF00092">
    <property type="entry name" value="VWA"/>
    <property type="match status" value="1"/>
</dbReference>
<evidence type="ECO:0000313" key="2">
    <source>
        <dbReference type="EMBL" id="EAR15637.1"/>
    </source>
</evidence>